<dbReference type="Pfam" id="PF13302">
    <property type="entry name" value="Acetyltransf_3"/>
    <property type="match status" value="1"/>
</dbReference>
<dbReference type="SUPFAM" id="SSF55729">
    <property type="entry name" value="Acyl-CoA N-acyltransferases (Nat)"/>
    <property type="match status" value="1"/>
</dbReference>
<protein>
    <recommendedName>
        <fullName evidence="1">Bis(5'-nucleosyl)-tetraphosphatase [asymmetrical]</fullName>
    </recommendedName>
    <alternativeName>
        <fullName evidence="4">Diadenosine 5',5'''-P1,P4-tetraphosphate asymmetrical hydrolase</fullName>
    </alternativeName>
</protein>
<dbReference type="PROSITE" id="PS51462">
    <property type="entry name" value="NUDIX"/>
    <property type="match status" value="1"/>
</dbReference>
<dbReference type="Gene3D" id="3.90.79.10">
    <property type="entry name" value="Nucleoside Triphosphate Pyrophosphohydrolase"/>
    <property type="match status" value="1"/>
</dbReference>
<dbReference type="CDD" id="cd03428">
    <property type="entry name" value="NUDIX_Ap4A_Nudt2"/>
    <property type="match status" value="1"/>
</dbReference>
<feature type="domain" description="N-acetyltransferase" evidence="6">
    <location>
        <begin position="161"/>
        <end position="321"/>
    </location>
</feature>
<keyword evidence="8" id="KW-0808">Transferase</keyword>
<comment type="similarity">
    <text evidence="5">Belongs to the Nudix hydrolase family.</text>
</comment>
<dbReference type="PRINTS" id="PR00502">
    <property type="entry name" value="NUDIXFAMILY"/>
</dbReference>
<dbReference type="EMBL" id="FQXK01000040">
    <property type="protein sequence ID" value="SHI79021.1"/>
    <property type="molecule type" value="Genomic_DNA"/>
</dbReference>
<accession>A0A1M6E0P2</accession>
<keyword evidence="2" id="KW-0547">Nucleotide-binding</keyword>
<dbReference type="Pfam" id="PF00293">
    <property type="entry name" value="NUDIX"/>
    <property type="match status" value="1"/>
</dbReference>
<sequence length="324" mass="37284">MNKVQIDKSCGAVVFTIDGEEIKYIMVEEASGFFSLPKGHVENDETEEETAIREIKEETGLELSLIPGFREVQEYDLLDRSDVRRQIVFFLAEYKDQEPHIVRPNEVKSIRINNLKDTFKLIEYDSLKNVLLSADSFIKKSYEKLRGMADYSSFTIETKNVMLKKATESDLDDIYNNLWRHEESTRYMLWTVTDSIEKAKERLRKSVKFQQVEKYAFFVYEKRSGKAIGFAGMEEIKPGVYEDTGIAVGPEFVGKGYGTEILTAFMDEARKCGAHKFVASCRKKNIASHKLMMKCGLSFSHDEDRTDPRDGSPYVLEFNEIALN</sequence>
<proteinExistence type="inferred from homology"/>
<dbReference type="Proteomes" id="UP000184278">
    <property type="component" value="Unassembled WGS sequence"/>
</dbReference>
<evidence type="ECO:0000256" key="4">
    <source>
        <dbReference type="ARBA" id="ARBA00032644"/>
    </source>
</evidence>
<dbReference type="AlphaFoldDB" id="A0A1M6E0P2"/>
<dbReference type="PROSITE" id="PS00893">
    <property type="entry name" value="NUDIX_BOX"/>
    <property type="match status" value="1"/>
</dbReference>
<dbReference type="GO" id="GO:0016747">
    <property type="term" value="F:acyltransferase activity, transferring groups other than amino-acyl groups"/>
    <property type="evidence" value="ECO:0007669"/>
    <property type="project" value="InterPro"/>
</dbReference>
<evidence type="ECO:0000259" key="7">
    <source>
        <dbReference type="PROSITE" id="PS51462"/>
    </source>
</evidence>
<organism evidence="8 9">
    <name type="scientific">Butyrivibrio fibrisolvens DSM 3071</name>
    <dbReference type="NCBI Taxonomy" id="1121131"/>
    <lineage>
        <taxon>Bacteria</taxon>
        <taxon>Bacillati</taxon>
        <taxon>Bacillota</taxon>
        <taxon>Clostridia</taxon>
        <taxon>Lachnospirales</taxon>
        <taxon>Lachnospiraceae</taxon>
        <taxon>Butyrivibrio</taxon>
    </lineage>
</organism>
<dbReference type="InterPro" id="IPR000086">
    <property type="entry name" value="NUDIX_hydrolase_dom"/>
</dbReference>
<keyword evidence="3 5" id="KW-0378">Hydrolase</keyword>
<dbReference type="GO" id="GO:0008796">
    <property type="term" value="F:bis(5'-nucleosyl)-tetraphosphatase activity"/>
    <property type="evidence" value="ECO:0007669"/>
    <property type="project" value="InterPro"/>
</dbReference>
<dbReference type="InterPro" id="IPR015797">
    <property type="entry name" value="NUDIX_hydrolase-like_dom_sf"/>
</dbReference>
<evidence type="ECO:0000259" key="6">
    <source>
        <dbReference type="PROSITE" id="PS51186"/>
    </source>
</evidence>
<dbReference type="OrthoDB" id="9795206at2"/>
<evidence type="ECO:0000313" key="9">
    <source>
        <dbReference type="Proteomes" id="UP000184278"/>
    </source>
</evidence>
<dbReference type="GeneID" id="89509916"/>
<evidence type="ECO:0000256" key="2">
    <source>
        <dbReference type="ARBA" id="ARBA00022741"/>
    </source>
</evidence>
<dbReference type="InterPro" id="IPR000182">
    <property type="entry name" value="GNAT_dom"/>
</dbReference>
<dbReference type="PANTHER" id="PTHR43792">
    <property type="entry name" value="GNAT FAMILY, PUTATIVE (AFU_ORTHOLOGUE AFUA_3G00765)-RELATED-RELATED"/>
    <property type="match status" value="1"/>
</dbReference>
<dbReference type="STRING" id="1121131.SAMN02745229_03639"/>
<keyword evidence="9" id="KW-1185">Reference proteome</keyword>
<dbReference type="CDD" id="cd04301">
    <property type="entry name" value="NAT_SF"/>
    <property type="match status" value="1"/>
</dbReference>
<feature type="domain" description="Nudix hydrolase" evidence="7">
    <location>
        <begin position="7"/>
        <end position="147"/>
    </location>
</feature>
<name>A0A1M6E0P2_BUTFI</name>
<gene>
    <name evidence="8" type="ORF">SAMN02745229_03639</name>
</gene>
<dbReference type="PROSITE" id="PS51186">
    <property type="entry name" value="GNAT"/>
    <property type="match status" value="1"/>
</dbReference>
<dbReference type="InterPro" id="IPR051531">
    <property type="entry name" value="N-acetyltransferase"/>
</dbReference>
<evidence type="ECO:0000313" key="8">
    <source>
        <dbReference type="EMBL" id="SHI79021.1"/>
    </source>
</evidence>
<dbReference type="RefSeq" id="WP_081373960.1">
    <property type="nucleotide sequence ID" value="NZ_FQXK01000040.1"/>
</dbReference>
<dbReference type="GO" id="GO:0000166">
    <property type="term" value="F:nucleotide binding"/>
    <property type="evidence" value="ECO:0007669"/>
    <property type="project" value="UniProtKB-KW"/>
</dbReference>
<dbReference type="InterPro" id="IPR003565">
    <property type="entry name" value="Tetra_PHTase"/>
</dbReference>
<reference evidence="9" key="1">
    <citation type="submission" date="2016-11" db="EMBL/GenBank/DDBJ databases">
        <authorList>
            <person name="Varghese N."/>
            <person name="Submissions S."/>
        </authorList>
    </citation>
    <scope>NUCLEOTIDE SEQUENCE [LARGE SCALE GENOMIC DNA]</scope>
    <source>
        <strain evidence="9">DSM 3071</strain>
    </source>
</reference>
<dbReference type="InterPro" id="IPR020084">
    <property type="entry name" value="NUDIX_hydrolase_CS"/>
</dbReference>
<evidence type="ECO:0000256" key="1">
    <source>
        <dbReference type="ARBA" id="ARBA00018911"/>
    </source>
</evidence>
<dbReference type="InterPro" id="IPR020476">
    <property type="entry name" value="Nudix_hydrolase"/>
</dbReference>
<dbReference type="SUPFAM" id="SSF55811">
    <property type="entry name" value="Nudix"/>
    <property type="match status" value="1"/>
</dbReference>
<dbReference type="InterPro" id="IPR016181">
    <property type="entry name" value="Acyl_CoA_acyltransferase"/>
</dbReference>
<evidence type="ECO:0000256" key="5">
    <source>
        <dbReference type="RuleBase" id="RU003476"/>
    </source>
</evidence>
<dbReference type="PANTHER" id="PTHR43792:SF1">
    <property type="entry name" value="N-ACETYLTRANSFERASE DOMAIN-CONTAINING PROTEIN"/>
    <property type="match status" value="1"/>
</dbReference>
<dbReference type="Gene3D" id="3.40.630.30">
    <property type="match status" value="1"/>
</dbReference>
<evidence type="ECO:0000256" key="3">
    <source>
        <dbReference type="ARBA" id="ARBA00022801"/>
    </source>
</evidence>